<keyword evidence="2" id="KW-1133">Transmembrane helix</keyword>
<dbReference type="OMA" id="DDAESNH"/>
<dbReference type="EnsemblMetazoa" id="G30654.1">
    <property type="protein sequence ID" value="G30654.1:cds"/>
    <property type="gene ID" value="G30654"/>
</dbReference>
<name>A0A8W8M0P3_MAGGI</name>
<dbReference type="EnsemblMetazoa" id="G30654.5">
    <property type="protein sequence ID" value="G30654.5:cds"/>
    <property type="gene ID" value="G30654"/>
</dbReference>
<feature type="compositionally biased region" description="Basic and acidic residues" evidence="1">
    <location>
        <begin position="177"/>
        <end position="186"/>
    </location>
</feature>
<feature type="compositionally biased region" description="Basic and acidic residues" evidence="1">
    <location>
        <begin position="195"/>
        <end position="206"/>
    </location>
</feature>
<keyword evidence="2" id="KW-0812">Transmembrane</keyword>
<dbReference type="GeneID" id="105339756"/>
<feature type="compositionally biased region" description="Basic and acidic residues" evidence="1">
    <location>
        <begin position="139"/>
        <end position="169"/>
    </location>
</feature>
<dbReference type="AlphaFoldDB" id="A0A8W8M0P3"/>
<protein>
    <submittedName>
        <fullName evidence="4">Uncharacterized protein</fullName>
    </submittedName>
</protein>
<dbReference type="EnsemblMetazoa" id="G30654.7">
    <property type="protein sequence ID" value="G30654.7:cds"/>
    <property type="gene ID" value="G30654"/>
</dbReference>
<evidence type="ECO:0000313" key="4">
    <source>
        <dbReference type="EnsemblMetazoa" id="G30654.1:cds"/>
    </source>
</evidence>
<feature type="compositionally biased region" description="Basic residues" evidence="1">
    <location>
        <begin position="207"/>
        <end position="216"/>
    </location>
</feature>
<feature type="signal peptide" evidence="3">
    <location>
        <begin position="1"/>
        <end position="17"/>
    </location>
</feature>
<dbReference type="EnsemblMetazoa" id="G30654.2">
    <property type="protein sequence ID" value="G30654.2:cds"/>
    <property type="gene ID" value="G30654"/>
</dbReference>
<feature type="compositionally biased region" description="Basic and acidic residues" evidence="1">
    <location>
        <begin position="217"/>
        <end position="241"/>
    </location>
</feature>
<keyword evidence="3" id="KW-0732">Signal</keyword>
<proteinExistence type="predicted"/>
<organism evidence="4 5">
    <name type="scientific">Magallana gigas</name>
    <name type="common">Pacific oyster</name>
    <name type="synonym">Crassostrea gigas</name>
    <dbReference type="NCBI Taxonomy" id="29159"/>
    <lineage>
        <taxon>Eukaryota</taxon>
        <taxon>Metazoa</taxon>
        <taxon>Spiralia</taxon>
        <taxon>Lophotrochozoa</taxon>
        <taxon>Mollusca</taxon>
        <taxon>Bivalvia</taxon>
        <taxon>Autobranchia</taxon>
        <taxon>Pteriomorphia</taxon>
        <taxon>Ostreida</taxon>
        <taxon>Ostreoidea</taxon>
        <taxon>Ostreidae</taxon>
        <taxon>Magallana</taxon>
    </lineage>
</organism>
<evidence type="ECO:0000256" key="1">
    <source>
        <dbReference type="SAM" id="MobiDB-lite"/>
    </source>
</evidence>
<sequence>MYEILVIVAYFVTGLNAEQCYTSSGGVYSAGDIYRNLKYCAFGCCGPALNRYCCPMVGPIVGICLGAIAFIVILIIIIVCCRKYSERQIRRRAQMKMHIGPTLSSRYDPPIDDAESNHASSRQDYQVKSHTGHHTTSHRSHDDRGDDIDYHPHRKRDMGDPRTTRDDARLVSSRGSHRGESGSLRRKEAHRHGSRREYHSDDDRLSGHRGSHRERHRYRDDRERERRHSRSRERYMDHSYDDIDFSDEDRSHRHSSRRSRYSDPPPYRERVRDYDNYDRSSHRRSRSRDRSYYDR</sequence>
<feature type="transmembrane region" description="Helical" evidence="2">
    <location>
        <begin position="60"/>
        <end position="81"/>
    </location>
</feature>
<dbReference type="Proteomes" id="UP000005408">
    <property type="component" value="Unassembled WGS sequence"/>
</dbReference>
<evidence type="ECO:0000256" key="2">
    <source>
        <dbReference type="SAM" id="Phobius"/>
    </source>
</evidence>
<reference evidence="4" key="1">
    <citation type="submission" date="2022-08" db="UniProtKB">
        <authorList>
            <consortium name="EnsemblMetazoa"/>
        </authorList>
    </citation>
    <scope>IDENTIFICATION</scope>
    <source>
        <strain evidence="4">05x7-T-G4-1.051#20</strain>
    </source>
</reference>
<feature type="compositionally biased region" description="Polar residues" evidence="1">
    <location>
        <begin position="117"/>
        <end position="128"/>
    </location>
</feature>
<dbReference type="OrthoDB" id="6155970at2759"/>
<feature type="chain" id="PRO_5042431775" evidence="3">
    <location>
        <begin position="18"/>
        <end position="295"/>
    </location>
</feature>
<keyword evidence="5" id="KW-1185">Reference proteome</keyword>
<dbReference type="KEGG" id="crg:105339756"/>
<feature type="compositionally biased region" description="Basic and acidic residues" evidence="1">
    <location>
        <begin position="266"/>
        <end position="280"/>
    </location>
</feature>
<keyword evidence="2" id="KW-0472">Membrane</keyword>
<feature type="region of interest" description="Disordered" evidence="1">
    <location>
        <begin position="100"/>
        <end position="295"/>
    </location>
</feature>
<evidence type="ECO:0000313" key="5">
    <source>
        <dbReference type="Proteomes" id="UP000005408"/>
    </source>
</evidence>
<evidence type="ECO:0000256" key="3">
    <source>
        <dbReference type="SAM" id="SignalP"/>
    </source>
</evidence>
<accession>A0A8W8M0P3</accession>